<reference evidence="5" key="1">
    <citation type="submission" date="2015-03" db="EMBL/GenBank/DDBJ databases">
        <authorList>
            <person name="Wibberg D."/>
        </authorList>
    </citation>
    <scope>NUCLEOTIDE SEQUENCE [LARGE SCALE GENOMIC DNA]</scope>
</reference>
<feature type="transmembrane region" description="Helical" evidence="1">
    <location>
        <begin position="59"/>
        <end position="78"/>
    </location>
</feature>
<dbReference type="KEGG" id="pri:PRIO_5748"/>
<dbReference type="InterPro" id="IPR025436">
    <property type="entry name" value="DUF4179"/>
</dbReference>
<feature type="domain" description="DUF5643" evidence="3">
    <location>
        <begin position="257"/>
        <end position="376"/>
    </location>
</feature>
<gene>
    <name evidence="4" type="ORF">PRIO_5748</name>
</gene>
<keyword evidence="1" id="KW-1133">Transmembrane helix</keyword>
<dbReference type="RefSeq" id="WP_046505700.1">
    <property type="nucleotide sequence ID" value="NZ_LN831776.1"/>
</dbReference>
<evidence type="ECO:0000313" key="5">
    <source>
        <dbReference type="Proteomes" id="UP000033163"/>
    </source>
</evidence>
<evidence type="ECO:0000259" key="3">
    <source>
        <dbReference type="Pfam" id="PF18705"/>
    </source>
</evidence>
<protein>
    <submittedName>
        <fullName evidence="4">Tat pathway signal sequence domain protein</fullName>
    </submittedName>
</protein>
<dbReference type="EMBL" id="LN831776">
    <property type="protein sequence ID" value="CQR58135.1"/>
    <property type="molecule type" value="Genomic_DNA"/>
</dbReference>
<dbReference type="AlphaFoldDB" id="A0A0E4HDL6"/>
<evidence type="ECO:0000313" key="4">
    <source>
        <dbReference type="EMBL" id="CQR58135.1"/>
    </source>
</evidence>
<accession>A0A0E4HDL6</accession>
<evidence type="ECO:0000259" key="2">
    <source>
        <dbReference type="Pfam" id="PF13786"/>
    </source>
</evidence>
<sequence>MGQSPKPTEYAEMDAIERMIRESSLPRQSMSNQIIHRIGENQVSRRSGKAKSSVLKRSVVAASVTAILGAGVIGAGFVSPVMADALKKIPGFGVIYNGTSAEAVNAAVEQGIVSEPGLSVTHDGITLKLADLLYDGTRLSFTLIREGTDLENMVIPFKLKDTPKEQLPKGYIVGPELQSAGQGKMEALSLLADGQKIKFTTGSFGDLPGQRNAFIGEMTHGLNLPDKFELTIQTKVTNVEEPFEFKVPVKVDNNALVLKPDVTKSDGQFSYTVKELYLSPVSTRLVVDSQGPVPQSPEQTGDYSASKVYYEIVDDQGNELDQRMLGFFNGKPATEYHIDDLYSPFAGKPKSITIKPFTFTVKNADWSIVGEKKDSKGNYVTGKDRLGNDSWKDSMGTRTYLKDLEVTIPVNP</sequence>
<dbReference type="Pfam" id="PF18705">
    <property type="entry name" value="DUF5643"/>
    <property type="match status" value="1"/>
</dbReference>
<keyword evidence="1" id="KW-0472">Membrane</keyword>
<keyword evidence="1" id="KW-0812">Transmembrane</keyword>
<dbReference type="InterPro" id="IPR040680">
    <property type="entry name" value="DUF5643"/>
</dbReference>
<feature type="domain" description="DUF4179" evidence="2">
    <location>
        <begin position="56"/>
        <end position="142"/>
    </location>
</feature>
<dbReference type="Proteomes" id="UP000033163">
    <property type="component" value="Chromosome I"/>
</dbReference>
<dbReference type="Pfam" id="PF13786">
    <property type="entry name" value="DUF4179"/>
    <property type="match status" value="1"/>
</dbReference>
<proteinExistence type="predicted"/>
<dbReference type="Gene3D" id="2.60.40.1630">
    <property type="entry name" value="bacillus anthracis domain"/>
    <property type="match status" value="1"/>
</dbReference>
<dbReference type="PATRIC" id="fig|1073571.4.peg.6171"/>
<name>A0A0E4HDL6_9BACL</name>
<evidence type="ECO:0000256" key="1">
    <source>
        <dbReference type="SAM" id="Phobius"/>
    </source>
</evidence>
<organism evidence="4 5">
    <name type="scientific">Paenibacillus riograndensis SBR5</name>
    <dbReference type="NCBI Taxonomy" id="1073571"/>
    <lineage>
        <taxon>Bacteria</taxon>
        <taxon>Bacillati</taxon>
        <taxon>Bacillota</taxon>
        <taxon>Bacilli</taxon>
        <taxon>Bacillales</taxon>
        <taxon>Paenibacillaceae</taxon>
        <taxon>Paenibacillus</taxon>
        <taxon>Paenibacillus sonchi group</taxon>
    </lineage>
</organism>
<dbReference type="HOGENOM" id="CLU_056165_0_0_9"/>